<dbReference type="InterPro" id="IPR050679">
    <property type="entry name" value="Bact_HTH_transcr_reg"/>
</dbReference>
<dbReference type="CDD" id="cd07377">
    <property type="entry name" value="WHTH_GntR"/>
    <property type="match status" value="1"/>
</dbReference>
<dbReference type="PANTHER" id="PTHR44846:SF17">
    <property type="entry name" value="GNTR-FAMILY TRANSCRIPTIONAL REGULATOR"/>
    <property type="match status" value="1"/>
</dbReference>
<dbReference type="PRINTS" id="PR00035">
    <property type="entry name" value="HTHGNTR"/>
</dbReference>
<dbReference type="GO" id="GO:0003700">
    <property type="term" value="F:DNA-binding transcription factor activity"/>
    <property type="evidence" value="ECO:0007669"/>
    <property type="project" value="InterPro"/>
</dbReference>
<evidence type="ECO:0000259" key="4">
    <source>
        <dbReference type="PROSITE" id="PS50949"/>
    </source>
</evidence>
<dbReference type="SMART" id="SM00866">
    <property type="entry name" value="UTRA"/>
    <property type="match status" value="1"/>
</dbReference>
<keyword evidence="2 5" id="KW-0238">DNA-binding</keyword>
<dbReference type="InterPro" id="IPR000524">
    <property type="entry name" value="Tscrpt_reg_HTH_GntR"/>
</dbReference>
<keyword evidence="1" id="KW-0805">Transcription regulation</keyword>
<evidence type="ECO:0000256" key="3">
    <source>
        <dbReference type="ARBA" id="ARBA00023163"/>
    </source>
</evidence>
<dbReference type="EMBL" id="JADBEM010000001">
    <property type="protein sequence ID" value="MBE1610895.1"/>
    <property type="molecule type" value="Genomic_DNA"/>
</dbReference>
<feature type="domain" description="HTH gntR-type" evidence="4">
    <location>
        <begin position="14"/>
        <end position="82"/>
    </location>
</feature>
<dbReference type="GO" id="GO:0003677">
    <property type="term" value="F:DNA binding"/>
    <property type="evidence" value="ECO:0007669"/>
    <property type="project" value="UniProtKB-KW"/>
</dbReference>
<dbReference type="PANTHER" id="PTHR44846">
    <property type="entry name" value="MANNOSYL-D-GLYCERATE TRANSPORT/METABOLISM SYSTEM REPRESSOR MNGR-RELATED"/>
    <property type="match status" value="1"/>
</dbReference>
<dbReference type="Gene3D" id="3.40.1410.10">
    <property type="entry name" value="Chorismate lyase-like"/>
    <property type="match status" value="1"/>
</dbReference>
<gene>
    <name evidence="5" type="ORF">HEB94_007743</name>
</gene>
<sequence length="245" mass="26906">MTPLAVTVDRRSPVPLYFQVAEQIEREIISGALAPGTRLPNEIVLADQLTLSRPTMRQAIQYLVDKGLLVRKRGVGTQVVQSQVRRSIELSSLYDDLTRAGQHPSTIVRDLRVCPAPEDAAGALGVPVGSDLLRVRRLRCAQNEPLALMTNYLPTGLLDLTTEQLEEHGLYGLLRSAGVQLRVARQTIGACTATASQAKDLHEAKGAALLTMTRTAYDDVGRAVEYGSHVYRASRYSFELTLIER</sequence>
<dbReference type="Pfam" id="PF07702">
    <property type="entry name" value="UTRA"/>
    <property type="match status" value="1"/>
</dbReference>
<dbReference type="RefSeq" id="WP_192754194.1">
    <property type="nucleotide sequence ID" value="NZ_BAABJL010000225.1"/>
</dbReference>
<keyword evidence="6" id="KW-1185">Reference proteome</keyword>
<name>A0A927N1F9_9ACTN</name>
<keyword evidence="3" id="KW-0804">Transcription</keyword>
<protein>
    <submittedName>
        <fullName evidence="5">DNA-binding GntR family transcriptional regulator</fullName>
    </submittedName>
</protein>
<evidence type="ECO:0000313" key="6">
    <source>
        <dbReference type="Proteomes" id="UP000638648"/>
    </source>
</evidence>
<dbReference type="InterPro" id="IPR036388">
    <property type="entry name" value="WH-like_DNA-bd_sf"/>
</dbReference>
<evidence type="ECO:0000313" key="5">
    <source>
        <dbReference type="EMBL" id="MBE1610895.1"/>
    </source>
</evidence>
<dbReference type="Proteomes" id="UP000638648">
    <property type="component" value="Unassembled WGS sequence"/>
</dbReference>
<dbReference type="SUPFAM" id="SSF46785">
    <property type="entry name" value="Winged helix' DNA-binding domain"/>
    <property type="match status" value="1"/>
</dbReference>
<organism evidence="5 6">
    <name type="scientific">Actinopolymorpha pittospori</name>
    <dbReference type="NCBI Taxonomy" id="648752"/>
    <lineage>
        <taxon>Bacteria</taxon>
        <taxon>Bacillati</taxon>
        <taxon>Actinomycetota</taxon>
        <taxon>Actinomycetes</taxon>
        <taxon>Propionibacteriales</taxon>
        <taxon>Actinopolymorphaceae</taxon>
        <taxon>Actinopolymorpha</taxon>
    </lineage>
</organism>
<dbReference type="AlphaFoldDB" id="A0A927N1F9"/>
<evidence type="ECO:0000256" key="1">
    <source>
        <dbReference type="ARBA" id="ARBA00023015"/>
    </source>
</evidence>
<evidence type="ECO:0000256" key="2">
    <source>
        <dbReference type="ARBA" id="ARBA00023125"/>
    </source>
</evidence>
<dbReference type="InterPro" id="IPR036390">
    <property type="entry name" value="WH_DNA-bd_sf"/>
</dbReference>
<proteinExistence type="predicted"/>
<dbReference type="Pfam" id="PF00392">
    <property type="entry name" value="GntR"/>
    <property type="match status" value="1"/>
</dbReference>
<dbReference type="PROSITE" id="PS50949">
    <property type="entry name" value="HTH_GNTR"/>
    <property type="match status" value="1"/>
</dbReference>
<dbReference type="InterPro" id="IPR011663">
    <property type="entry name" value="UTRA"/>
</dbReference>
<dbReference type="SUPFAM" id="SSF64288">
    <property type="entry name" value="Chorismate lyase-like"/>
    <property type="match status" value="1"/>
</dbReference>
<dbReference type="Gene3D" id="1.10.10.10">
    <property type="entry name" value="Winged helix-like DNA-binding domain superfamily/Winged helix DNA-binding domain"/>
    <property type="match status" value="1"/>
</dbReference>
<accession>A0A927N1F9</accession>
<reference evidence="5" key="1">
    <citation type="submission" date="2020-10" db="EMBL/GenBank/DDBJ databases">
        <title>Sequencing the genomes of 1000 actinobacteria strains.</title>
        <authorList>
            <person name="Klenk H.-P."/>
        </authorList>
    </citation>
    <scope>NUCLEOTIDE SEQUENCE</scope>
    <source>
        <strain evidence="5">DSM 45354</strain>
    </source>
</reference>
<dbReference type="GO" id="GO:0045892">
    <property type="term" value="P:negative regulation of DNA-templated transcription"/>
    <property type="evidence" value="ECO:0007669"/>
    <property type="project" value="TreeGrafter"/>
</dbReference>
<comment type="caution">
    <text evidence="5">The sequence shown here is derived from an EMBL/GenBank/DDBJ whole genome shotgun (WGS) entry which is preliminary data.</text>
</comment>
<dbReference type="SMART" id="SM00345">
    <property type="entry name" value="HTH_GNTR"/>
    <property type="match status" value="1"/>
</dbReference>
<dbReference type="InterPro" id="IPR028978">
    <property type="entry name" value="Chorismate_lyase_/UTRA_dom_sf"/>
</dbReference>